<protein>
    <submittedName>
        <fullName evidence="1">Uncharacterized protein</fullName>
    </submittedName>
</protein>
<keyword evidence="2" id="KW-1185">Reference proteome</keyword>
<evidence type="ECO:0000313" key="2">
    <source>
        <dbReference type="Proteomes" id="UP001500442"/>
    </source>
</evidence>
<organism evidence="1 2">
    <name type="scientific">Streptomyces roseiscleroticus</name>
    <dbReference type="NCBI Taxonomy" id="1972"/>
    <lineage>
        <taxon>Bacteria</taxon>
        <taxon>Bacillati</taxon>
        <taxon>Actinomycetota</taxon>
        <taxon>Actinomycetes</taxon>
        <taxon>Kitasatosporales</taxon>
        <taxon>Streptomycetaceae</taxon>
        <taxon>Streptomyces</taxon>
    </lineage>
</organism>
<dbReference type="Proteomes" id="UP001500442">
    <property type="component" value="Unassembled WGS sequence"/>
</dbReference>
<reference evidence="2" key="1">
    <citation type="journal article" date="2019" name="Int. J. Syst. Evol. Microbiol.">
        <title>The Global Catalogue of Microorganisms (GCM) 10K type strain sequencing project: providing services to taxonomists for standard genome sequencing and annotation.</title>
        <authorList>
            <consortium name="The Broad Institute Genomics Platform"/>
            <consortium name="The Broad Institute Genome Sequencing Center for Infectious Disease"/>
            <person name="Wu L."/>
            <person name="Ma J."/>
        </authorList>
    </citation>
    <scope>NUCLEOTIDE SEQUENCE [LARGE SCALE GENOMIC DNA]</scope>
    <source>
        <strain evidence="2">JCM 4823</strain>
    </source>
</reference>
<dbReference type="EMBL" id="BAAASN010000014">
    <property type="protein sequence ID" value="GAA2273524.1"/>
    <property type="molecule type" value="Genomic_DNA"/>
</dbReference>
<sequence>MSEQGVEGILAASGSQARVERERALAMEAVLTNAAELGVETAVQRFGGALTQTERQLLITLTPDELTAFNATRQKLGGLAQLRARDDNNNNNL</sequence>
<gene>
    <name evidence="1" type="ORF">GCM10010368_48700</name>
</gene>
<evidence type="ECO:0000313" key="1">
    <source>
        <dbReference type="EMBL" id="GAA2273524.1"/>
    </source>
</evidence>
<proteinExistence type="predicted"/>
<accession>A0ABP5RSK4</accession>
<name>A0ABP5RSK4_9ACTN</name>
<dbReference type="RefSeq" id="WP_346158710.1">
    <property type="nucleotide sequence ID" value="NZ_BAAASN010000014.1"/>
</dbReference>
<comment type="caution">
    <text evidence="1">The sequence shown here is derived from an EMBL/GenBank/DDBJ whole genome shotgun (WGS) entry which is preliminary data.</text>
</comment>